<dbReference type="EMBL" id="BAAARV010000093">
    <property type="protein sequence ID" value="GAA2383084.1"/>
    <property type="molecule type" value="Genomic_DNA"/>
</dbReference>
<evidence type="ECO:0000313" key="2">
    <source>
        <dbReference type="Proteomes" id="UP001501444"/>
    </source>
</evidence>
<reference evidence="2" key="1">
    <citation type="journal article" date="2019" name="Int. J. Syst. Evol. Microbiol.">
        <title>The Global Catalogue of Microorganisms (GCM) 10K type strain sequencing project: providing services to taxonomists for standard genome sequencing and annotation.</title>
        <authorList>
            <consortium name="The Broad Institute Genomics Platform"/>
            <consortium name="The Broad Institute Genome Sequencing Center for Infectious Disease"/>
            <person name="Wu L."/>
            <person name="Ma J."/>
        </authorList>
    </citation>
    <scope>NUCLEOTIDE SEQUENCE [LARGE SCALE GENOMIC DNA]</scope>
    <source>
        <strain evidence="2">JCM 3272</strain>
    </source>
</reference>
<dbReference type="InterPro" id="IPR027417">
    <property type="entry name" value="P-loop_NTPase"/>
</dbReference>
<accession>A0ABP5UL48</accession>
<dbReference type="SMART" id="SM00028">
    <property type="entry name" value="TPR"/>
    <property type="match status" value="5"/>
</dbReference>
<proteinExistence type="predicted"/>
<sequence length="895" mass="96515">MSAPQQNITSTAGFAYGAIGADIHVFGDGTPLYVLQRWQPAPEADAEWLRELPSRMLNARYALVEFTGREAELAQLRQWRTTGPRLAVRWLHGPGGAGKSRLAAQFAAEAQQDGWLAVVAVHGPGSVLPPPGSQDLRTEGHRGLVLIVDYADRWPLSHLTWLLSNALLHRPELPVRVLLLARSADGWPAVRAALANYQAGTSGQALEPLPATGERRAEMFGAARDGFADRYGLPDGSAIAPPASLDDPDMGLTLGLHMAALVAVDAYSRGKPPPGDMAGLTIYLLDREHLHWANLYNDGTSRTGPGAEHYATPPATMGRAVFAAALTGAVNRAAGSAVLDRVGLGERRDGILDDHRRCYPSLGGDDSTVLEPLYPDRLAEDFLALTTTGHTADYPAQHWAAGMAATVLAHVAPARPVTFLAEAARRWPHLGPASLFPVLRRDPRIAVDAGSAALTALASIPDVDMAVLEAVASRLPTPERPHIDLDVGAVAVLRKITPHLVATRDDPRENARALSMLAVRLAYVGEDHEALDVATEALRHWRAFAGDRAEALPDLAAALSGVAARLDSLGRPAEALPYVDEAVERYRTLLAVLPNLPAHLYAGTFGNLLIRQAVIMARLDRLDEALNRAQEALALFRRDPARYAAQEASATETIAYIHRMAGRSDQSAEESSHSEAQLRELARTDPARYLPALANLLVSRSEDLDRRRDHAGSLAAAEEAVALYRPLVRANPGLYRSQFADALRVAGKRAAAAGRLPEAVTACEEAVAEARKLTGPARDEQAGRSCYQLALAQNQMSDHLSALRWAEESAAHFRSLVERQPANLPDLALSLGYAAKIRHDRGLEPAKALAAAREAAEIFHWLSQRDEQMYGMYARTCAGLVTQIEGSLQTGVRRT</sequence>
<dbReference type="InterPro" id="IPR019734">
    <property type="entry name" value="TPR_rpt"/>
</dbReference>
<dbReference type="SUPFAM" id="SSF48452">
    <property type="entry name" value="TPR-like"/>
    <property type="match status" value="2"/>
</dbReference>
<keyword evidence="2" id="KW-1185">Reference proteome</keyword>
<dbReference type="SUPFAM" id="SSF52540">
    <property type="entry name" value="P-loop containing nucleoside triphosphate hydrolases"/>
    <property type="match status" value="1"/>
</dbReference>
<comment type="caution">
    <text evidence="1">The sequence shown here is derived from an EMBL/GenBank/DDBJ whole genome shotgun (WGS) entry which is preliminary data.</text>
</comment>
<name>A0ABP5UL48_9ACTN</name>
<gene>
    <name evidence="1" type="ORF">GCM10010170_091850</name>
</gene>
<evidence type="ECO:0000313" key="1">
    <source>
        <dbReference type="EMBL" id="GAA2383084.1"/>
    </source>
</evidence>
<dbReference type="Gene3D" id="3.40.50.300">
    <property type="entry name" value="P-loop containing nucleotide triphosphate hydrolases"/>
    <property type="match status" value="1"/>
</dbReference>
<protein>
    <submittedName>
        <fullName evidence="1">Tetratricopeptide repeat protein</fullName>
    </submittedName>
</protein>
<organism evidence="1 2">
    <name type="scientific">Dactylosporangium salmoneum</name>
    <dbReference type="NCBI Taxonomy" id="53361"/>
    <lineage>
        <taxon>Bacteria</taxon>
        <taxon>Bacillati</taxon>
        <taxon>Actinomycetota</taxon>
        <taxon>Actinomycetes</taxon>
        <taxon>Micromonosporales</taxon>
        <taxon>Micromonosporaceae</taxon>
        <taxon>Dactylosporangium</taxon>
    </lineage>
</organism>
<dbReference type="Proteomes" id="UP001501444">
    <property type="component" value="Unassembled WGS sequence"/>
</dbReference>
<dbReference type="Pfam" id="PF13374">
    <property type="entry name" value="TPR_10"/>
    <property type="match status" value="1"/>
</dbReference>
<dbReference type="Gene3D" id="1.25.40.10">
    <property type="entry name" value="Tetratricopeptide repeat domain"/>
    <property type="match status" value="2"/>
</dbReference>
<dbReference type="InterPro" id="IPR011990">
    <property type="entry name" value="TPR-like_helical_dom_sf"/>
</dbReference>
<dbReference type="RefSeq" id="WP_344618999.1">
    <property type="nucleotide sequence ID" value="NZ_BAAARV010000093.1"/>
</dbReference>